<protein>
    <submittedName>
        <fullName evidence="2">Uncharacterized protein</fullName>
    </submittedName>
</protein>
<feature type="region of interest" description="Disordered" evidence="1">
    <location>
        <begin position="50"/>
        <end position="86"/>
    </location>
</feature>
<evidence type="ECO:0000313" key="2">
    <source>
        <dbReference type="EMBL" id="KAF6812774.1"/>
    </source>
</evidence>
<evidence type="ECO:0000256" key="1">
    <source>
        <dbReference type="SAM" id="MobiDB-lite"/>
    </source>
</evidence>
<gene>
    <name evidence="2" type="ORF">CSOJ01_04930</name>
</gene>
<dbReference type="AlphaFoldDB" id="A0A8H6JGJ9"/>
<evidence type="ECO:0000313" key="3">
    <source>
        <dbReference type="Proteomes" id="UP000652219"/>
    </source>
</evidence>
<keyword evidence="3" id="KW-1185">Reference proteome</keyword>
<name>A0A8H6JGJ9_9PEZI</name>
<organism evidence="2 3">
    <name type="scientific">Colletotrichum sojae</name>
    <dbReference type="NCBI Taxonomy" id="2175907"/>
    <lineage>
        <taxon>Eukaryota</taxon>
        <taxon>Fungi</taxon>
        <taxon>Dikarya</taxon>
        <taxon>Ascomycota</taxon>
        <taxon>Pezizomycotina</taxon>
        <taxon>Sordariomycetes</taxon>
        <taxon>Hypocreomycetidae</taxon>
        <taxon>Glomerellales</taxon>
        <taxon>Glomerellaceae</taxon>
        <taxon>Colletotrichum</taxon>
        <taxon>Colletotrichum orchidearum species complex</taxon>
    </lineage>
</organism>
<comment type="caution">
    <text evidence="2">The sequence shown here is derived from an EMBL/GenBank/DDBJ whole genome shotgun (WGS) entry which is preliminary data.</text>
</comment>
<feature type="region of interest" description="Disordered" evidence="1">
    <location>
        <begin position="238"/>
        <end position="258"/>
    </location>
</feature>
<dbReference type="EMBL" id="WIGN01000059">
    <property type="protein sequence ID" value="KAF6812774.1"/>
    <property type="molecule type" value="Genomic_DNA"/>
</dbReference>
<reference evidence="2 3" key="1">
    <citation type="journal article" date="2020" name="Phytopathology">
        <title>Genome Sequence Resources of Colletotrichum truncatum, C. plurivorum, C. musicola, and C. sojae: Four Species Pathogenic to Soybean (Glycine max).</title>
        <authorList>
            <person name="Rogerio F."/>
            <person name="Boufleur T.R."/>
            <person name="Ciampi-Guillardi M."/>
            <person name="Sukno S.A."/>
            <person name="Thon M.R."/>
            <person name="Massola Junior N.S."/>
            <person name="Baroncelli R."/>
        </authorList>
    </citation>
    <scope>NUCLEOTIDE SEQUENCE [LARGE SCALE GENOMIC DNA]</scope>
    <source>
        <strain evidence="2 3">LFN0009</strain>
    </source>
</reference>
<proteinExistence type="predicted"/>
<sequence>MDLATCNIESEVPSLNVSTRHLPSDKSDSKRVELHYTRYAVSSPICLQPSKHLAPARRRSTASESDARPGRAGPHRTARTARTTADPLQIRLSQFRQRLDEMRCVGFDATKGHACLYHLHMSESECRNVVSSTYTSPGTGWAGYRICQSASAPQTRSRRAVILSFDLRPSSGEQVQSISLRLESMVGWAGQLEYGGLQALTPTSSRSSSLGAKKQNAPTADKMRWDTVTVAVAVAAHHSTAQRSTAHNRAPAEASSTSQEVAIYPTELQATSCGSASPSLRRRKVSSVIKVASGASPVFLGANQAGLAVAGTLRAWEPIGPDSQWLQDACDTRQ</sequence>
<accession>A0A8H6JGJ9</accession>
<dbReference type="Proteomes" id="UP000652219">
    <property type="component" value="Unassembled WGS sequence"/>
</dbReference>